<feature type="compositionally biased region" description="Pro residues" evidence="10">
    <location>
        <begin position="1"/>
        <end position="10"/>
    </location>
</feature>
<dbReference type="InterPro" id="IPR001374">
    <property type="entry name" value="R3H_dom"/>
</dbReference>
<dbReference type="RefSeq" id="XP_024718769.1">
    <property type="nucleotide sequence ID" value="XM_024862799.1"/>
</dbReference>
<feature type="region of interest" description="Disordered" evidence="10">
    <location>
        <begin position="1"/>
        <end position="155"/>
    </location>
</feature>
<dbReference type="Pfam" id="PF01422">
    <property type="entry name" value="zf-NF-X1"/>
    <property type="match status" value="7"/>
</dbReference>
<keyword evidence="3" id="KW-0479">Metal-binding</keyword>
<evidence type="ECO:0000256" key="10">
    <source>
        <dbReference type="SAM" id="MobiDB-lite"/>
    </source>
</evidence>
<comment type="subcellular location">
    <subcellularLocation>
        <location evidence="1">Nucleus</location>
    </subcellularLocation>
</comment>
<protein>
    <recommendedName>
        <fullName evidence="11">R3H domain-containing protein</fullName>
    </recommendedName>
</protein>
<evidence type="ECO:0000256" key="2">
    <source>
        <dbReference type="ARBA" id="ARBA00007269"/>
    </source>
</evidence>
<evidence type="ECO:0000259" key="11">
    <source>
        <dbReference type="PROSITE" id="PS51061"/>
    </source>
</evidence>
<dbReference type="CDD" id="cd06008">
    <property type="entry name" value="NF-X1-zinc-finger"/>
    <property type="match status" value="5"/>
</dbReference>
<reference evidence="12 13" key="1">
    <citation type="journal article" date="2018" name="New Phytol.">
        <title>Comparative genomics and transcriptomics depict ericoid mycorrhizal fungi as versatile saprotrophs and plant mutualists.</title>
        <authorList>
            <person name="Martino E."/>
            <person name="Morin E."/>
            <person name="Grelet G.A."/>
            <person name="Kuo A."/>
            <person name="Kohler A."/>
            <person name="Daghino S."/>
            <person name="Barry K.W."/>
            <person name="Cichocki N."/>
            <person name="Clum A."/>
            <person name="Dockter R.B."/>
            <person name="Hainaut M."/>
            <person name="Kuo R.C."/>
            <person name="LaButti K."/>
            <person name="Lindahl B.D."/>
            <person name="Lindquist E.A."/>
            <person name="Lipzen A."/>
            <person name="Khouja H.R."/>
            <person name="Magnuson J."/>
            <person name="Murat C."/>
            <person name="Ohm R.A."/>
            <person name="Singer S.W."/>
            <person name="Spatafora J.W."/>
            <person name="Wang M."/>
            <person name="Veneault-Fourrey C."/>
            <person name="Henrissat B."/>
            <person name="Grigoriev I.V."/>
            <person name="Martin F.M."/>
            <person name="Perotto S."/>
        </authorList>
    </citation>
    <scope>NUCLEOTIDE SEQUENCE [LARGE SCALE GENOMIC DNA]</scope>
    <source>
        <strain evidence="12 13">ATCC 22711</strain>
    </source>
</reference>
<keyword evidence="4" id="KW-0677">Repeat</keyword>
<dbReference type="EMBL" id="KZ679014">
    <property type="protein sequence ID" value="PSS12778.1"/>
    <property type="molecule type" value="Genomic_DNA"/>
</dbReference>
<dbReference type="SMART" id="SM00438">
    <property type="entry name" value="ZnF_NFX"/>
    <property type="match status" value="8"/>
</dbReference>
<dbReference type="GO" id="GO:0000122">
    <property type="term" value="P:negative regulation of transcription by RNA polymerase II"/>
    <property type="evidence" value="ECO:0007669"/>
    <property type="project" value="TreeGrafter"/>
</dbReference>
<dbReference type="GO" id="GO:0005634">
    <property type="term" value="C:nucleus"/>
    <property type="evidence" value="ECO:0007669"/>
    <property type="project" value="UniProtKB-SubCell"/>
</dbReference>
<dbReference type="Gene3D" id="3.30.1370.50">
    <property type="entry name" value="R3H-like domain"/>
    <property type="match status" value="1"/>
</dbReference>
<feature type="compositionally biased region" description="Polar residues" evidence="10">
    <location>
        <begin position="62"/>
        <end position="72"/>
    </location>
</feature>
<dbReference type="STRING" id="857342.A0A2T3AVT3"/>
<feature type="compositionally biased region" description="Basic residues" evidence="10">
    <location>
        <begin position="15"/>
        <end position="26"/>
    </location>
</feature>
<keyword evidence="9" id="KW-0539">Nucleus</keyword>
<comment type="similarity">
    <text evidence="2">Belongs to the NFX1 family.</text>
</comment>
<feature type="region of interest" description="Disordered" evidence="10">
    <location>
        <begin position="1064"/>
        <end position="1083"/>
    </location>
</feature>
<dbReference type="InterPro" id="IPR034078">
    <property type="entry name" value="NFX1_fam"/>
</dbReference>
<keyword evidence="7" id="KW-0805">Transcription regulation</keyword>
<evidence type="ECO:0000256" key="8">
    <source>
        <dbReference type="ARBA" id="ARBA00023163"/>
    </source>
</evidence>
<dbReference type="CDD" id="cd16492">
    <property type="entry name" value="RING-CH-C4HC3_NFX1-like"/>
    <property type="match status" value="1"/>
</dbReference>
<dbReference type="OrthoDB" id="6512771at2759"/>
<evidence type="ECO:0000256" key="7">
    <source>
        <dbReference type="ARBA" id="ARBA00023015"/>
    </source>
</evidence>
<evidence type="ECO:0000256" key="5">
    <source>
        <dbReference type="ARBA" id="ARBA00022771"/>
    </source>
</evidence>
<accession>A0A2T3AVT3</accession>
<dbReference type="InterPro" id="IPR036867">
    <property type="entry name" value="R3H_dom_sf"/>
</dbReference>
<evidence type="ECO:0000256" key="9">
    <source>
        <dbReference type="ARBA" id="ARBA00023242"/>
    </source>
</evidence>
<keyword evidence="8" id="KW-0804">Transcription</keyword>
<dbReference type="FunCoup" id="A0A2T3AVT3">
    <property type="interactions" value="990"/>
</dbReference>
<keyword evidence="5" id="KW-0863">Zinc-finger</keyword>
<dbReference type="GO" id="GO:0000977">
    <property type="term" value="F:RNA polymerase II transcription regulatory region sequence-specific DNA binding"/>
    <property type="evidence" value="ECO:0007669"/>
    <property type="project" value="TreeGrafter"/>
</dbReference>
<dbReference type="Pfam" id="PF01424">
    <property type="entry name" value="R3H"/>
    <property type="match status" value="1"/>
</dbReference>
<evidence type="ECO:0000256" key="6">
    <source>
        <dbReference type="ARBA" id="ARBA00022833"/>
    </source>
</evidence>
<dbReference type="PANTHER" id="PTHR12360:SF12">
    <property type="entry name" value="TRANSCRIPTIONAL REPRESSOR NF-X1"/>
    <property type="match status" value="1"/>
</dbReference>
<name>A0A2T3AVT3_AMORE</name>
<dbReference type="SMART" id="SM00393">
    <property type="entry name" value="R3H"/>
    <property type="match status" value="1"/>
</dbReference>
<dbReference type="Proteomes" id="UP000241818">
    <property type="component" value="Unassembled WGS sequence"/>
</dbReference>
<dbReference type="GO" id="GO:0008270">
    <property type="term" value="F:zinc ion binding"/>
    <property type="evidence" value="ECO:0007669"/>
    <property type="project" value="UniProtKB-KW"/>
</dbReference>
<sequence>MLSAEAPPPQGANRPPRRRRGPRRGGPRSAGAETSTTPSAPRASDASSGSQPTPRNPPTAPNQPSMEPSNSNRGRNAGRGGGFVRRGRRGGTHAQPMVNGQRAFGGQLTATAPPSAEVSLAGDAPEFVPGQPVAPRARPPQAPRTRRMSKSQAPDIATRTHEDIANGQYECVICTNEVLPNSKIWTCKTCWSVLHLSCVKRWSKNEVSTHQQRAAENEELPPPRQWRCPGCNLPKEKLPDRYTCWCEKEIEPRSLPGLPPHSCGQTCSKRRAGHCPHPCDLICHAGPCPPCRHMGPSLSCFCGKETTARPCLDTNYDSGWSCGQICGDVLPCGEHTCERSCHEGLCGSCEVLVESRCYCGRVEKSLPCSDRDDERPSQSEKESWIGSFNCGALCRRLFDCGNPDHMCESTCHVQDPTPAHCPLSPDVVSHCPCGKTPLSDLIPEPRPNCSAPIPHCREKCQKQLVCGHLCQQVCHEGECPPCLQTVQIACRCGRTISNSVCHQGMEEPPTCARICRAQLNCGRHECGERCCPGERKAGERQASKRKHRPLNAPPVVDEIEAEHICTRECGKPLKCGNHNCTDLCHKGPCRSCLEAIFHEISCACGRTRLDPPQPCGTRPPKCTYKCTRQQDCGHPPVDHTCHEDDEPCPSCPFLVEKECICGKRTLKNQRCSFKEVRCGLECGKKLKCGIHFCQKQCHRPGQCEDATSHCIQPCGRKKTVCEHDCSDPCHAPYPCKEVNPCQAKTFITCECQHQKQAVKCLASKISEGNSKKTLDCNDECLKLQRNARLAAALDIDPATHMDDHIPYSTKTLEMYRGNTKFCQQYEREFRVFAADENEKRLRFKPMKAEQRAFLHSLAEDFGLDSESQDAEPHRHVSIFKTPRFVSAPMKTLGQCVKIKPAEPAPSASASSSKSLVRTAEPYNAFLLSNPRFGLTIDELNAALRPEFSSSGIEFEISFLPYGDVVLRPLPSASWHQKIDTTLAALKPAVSKKVTSAMDPLASAVTLCTLDASLNVIRREDESLGGGWNHVARGGSGFRAPVKENLGSKSRFTVLGKSALSKKKEVAEEAPEDWEKEVEGWDAG</sequence>
<dbReference type="FunFam" id="3.30.1370.50:FF:000006">
    <property type="entry name" value="NF-X1 finger transcription factor"/>
    <property type="match status" value="1"/>
</dbReference>
<dbReference type="AlphaFoldDB" id="A0A2T3AVT3"/>
<dbReference type="InterPro" id="IPR000967">
    <property type="entry name" value="Znf_NFX1"/>
</dbReference>
<dbReference type="GO" id="GO:0000981">
    <property type="term" value="F:DNA-binding transcription factor activity, RNA polymerase II-specific"/>
    <property type="evidence" value="ECO:0007669"/>
    <property type="project" value="TreeGrafter"/>
</dbReference>
<dbReference type="CDD" id="cd06006">
    <property type="entry name" value="R3H_unknown_2"/>
    <property type="match status" value="1"/>
</dbReference>
<dbReference type="PANTHER" id="PTHR12360">
    <property type="entry name" value="NUCLEAR TRANSCRIPTION FACTOR, X-BOX BINDING 1 NFX1"/>
    <property type="match status" value="1"/>
</dbReference>
<feature type="domain" description="R3H" evidence="11">
    <location>
        <begin position="819"/>
        <end position="882"/>
    </location>
</feature>
<gene>
    <name evidence="12" type="ORF">M430DRAFT_143093</name>
</gene>
<organism evidence="12 13">
    <name type="scientific">Amorphotheca resinae ATCC 22711</name>
    <dbReference type="NCBI Taxonomy" id="857342"/>
    <lineage>
        <taxon>Eukaryota</taxon>
        <taxon>Fungi</taxon>
        <taxon>Dikarya</taxon>
        <taxon>Ascomycota</taxon>
        <taxon>Pezizomycotina</taxon>
        <taxon>Leotiomycetes</taxon>
        <taxon>Helotiales</taxon>
        <taxon>Amorphothecaceae</taxon>
        <taxon>Amorphotheca</taxon>
    </lineage>
</organism>
<keyword evidence="6" id="KW-0862">Zinc</keyword>
<evidence type="ECO:0000256" key="1">
    <source>
        <dbReference type="ARBA" id="ARBA00004123"/>
    </source>
</evidence>
<evidence type="ECO:0000256" key="4">
    <source>
        <dbReference type="ARBA" id="ARBA00022737"/>
    </source>
</evidence>
<evidence type="ECO:0000256" key="3">
    <source>
        <dbReference type="ARBA" id="ARBA00022723"/>
    </source>
</evidence>
<dbReference type="InterPro" id="IPR034077">
    <property type="entry name" value="R3H_FAP1"/>
</dbReference>
<feature type="compositionally biased region" description="Polar residues" evidence="10">
    <location>
        <begin position="33"/>
        <end position="53"/>
    </location>
</feature>
<dbReference type="GeneID" id="36570880"/>
<proteinExistence type="inferred from homology"/>
<dbReference type="SUPFAM" id="SSF82708">
    <property type="entry name" value="R3H domain"/>
    <property type="match status" value="1"/>
</dbReference>
<keyword evidence="13" id="KW-1185">Reference proteome</keyword>
<dbReference type="InParanoid" id="A0A2T3AVT3"/>
<evidence type="ECO:0000313" key="13">
    <source>
        <dbReference type="Proteomes" id="UP000241818"/>
    </source>
</evidence>
<dbReference type="PROSITE" id="PS51061">
    <property type="entry name" value="R3H"/>
    <property type="match status" value="1"/>
</dbReference>
<evidence type="ECO:0000313" key="12">
    <source>
        <dbReference type="EMBL" id="PSS12778.1"/>
    </source>
</evidence>